<reference evidence="1" key="2">
    <citation type="submission" date="2018-05" db="EMBL/GenBank/DDBJ databases">
        <title>OgluRS3 (Oryza glumaepatula Reference Sequence Version 3).</title>
        <authorList>
            <person name="Zhang J."/>
            <person name="Kudrna D."/>
            <person name="Lee S."/>
            <person name="Talag J."/>
            <person name="Welchert J."/>
            <person name="Wing R.A."/>
        </authorList>
    </citation>
    <scope>NUCLEOTIDE SEQUENCE [LARGE SCALE GENOMIC DNA]</scope>
</reference>
<dbReference type="AlphaFoldDB" id="A0A0E0B8F1"/>
<protein>
    <submittedName>
        <fullName evidence="1">Uncharacterized protein</fullName>
    </submittedName>
</protein>
<name>A0A0E0B8F1_9ORYZ</name>
<keyword evidence="2" id="KW-1185">Reference proteome</keyword>
<dbReference type="Proteomes" id="UP000026961">
    <property type="component" value="Chromosome 10"/>
</dbReference>
<evidence type="ECO:0000313" key="1">
    <source>
        <dbReference type="EnsemblPlants" id="OGLUM10G03960.3"/>
    </source>
</evidence>
<sequence>MIDLEIMVYHQLSPEGAHFGQQLLLSATHFPILIEFLEPNLYISNSESISHHTYESRKLASTRLDSFFHRLLPDPTKEN</sequence>
<accession>A0A0E0B8F1</accession>
<dbReference type="EnsemblPlants" id="OGLUM10G03960.3">
    <property type="protein sequence ID" value="OGLUM10G03960.3"/>
    <property type="gene ID" value="OGLUM10G03960"/>
</dbReference>
<proteinExistence type="predicted"/>
<organism evidence="1">
    <name type="scientific">Oryza glumipatula</name>
    <dbReference type="NCBI Taxonomy" id="40148"/>
    <lineage>
        <taxon>Eukaryota</taxon>
        <taxon>Viridiplantae</taxon>
        <taxon>Streptophyta</taxon>
        <taxon>Embryophyta</taxon>
        <taxon>Tracheophyta</taxon>
        <taxon>Spermatophyta</taxon>
        <taxon>Magnoliopsida</taxon>
        <taxon>Liliopsida</taxon>
        <taxon>Poales</taxon>
        <taxon>Poaceae</taxon>
        <taxon>BOP clade</taxon>
        <taxon>Oryzoideae</taxon>
        <taxon>Oryzeae</taxon>
        <taxon>Oryzinae</taxon>
        <taxon>Oryza</taxon>
    </lineage>
</organism>
<evidence type="ECO:0000313" key="2">
    <source>
        <dbReference type="Proteomes" id="UP000026961"/>
    </source>
</evidence>
<dbReference type="HOGENOM" id="CLU_2609906_0_0_1"/>
<reference evidence="1" key="1">
    <citation type="submission" date="2015-04" db="UniProtKB">
        <authorList>
            <consortium name="EnsemblPlants"/>
        </authorList>
    </citation>
    <scope>IDENTIFICATION</scope>
</reference>
<dbReference type="Gramene" id="OGLUM10G03960.3">
    <property type="protein sequence ID" value="OGLUM10G03960.3"/>
    <property type="gene ID" value="OGLUM10G03960"/>
</dbReference>